<dbReference type="Gene3D" id="1.10.575.10">
    <property type="entry name" value="P1 Nuclease"/>
    <property type="match status" value="1"/>
</dbReference>
<dbReference type="SUPFAM" id="SSF48537">
    <property type="entry name" value="Phospholipase C/P1 nuclease"/>
    <property type="match status" value="1"/>
</dbReference>
<proteinExistence type="predicted"/>
<dbReference type="RefSeq" id="WP_163157977.1">
    <property type="nucleotide sequence ID" value="NZ_VKHP01000116.1"/>
</dbReference>
<dbReference type="Proteomes" id="UP000468531">
    <property type="component" value="Unassembled WGS sequence"/>
</dbReference>
<dbReference type="InterPro" id="IPR008947">
    <property type="entry name" value="PLipase_C/P1_nuclease_dom_sf"/>
</dbReference>
<keyword evidence="2" id="KW-1185">Reference proteome</keyword>
<accession>A0A6P1BN95</accession>
<dbReference type="EMBL" id="VKHP01000116">
    <property type="protein sequence ID" value="NEU99081.1"/>
    <property type="molecule type" value="Genomic_DNA"/>
</dbReference>
<dbReference type="GO" id="GO:0016788">
    <property type="term" value="F:hydrolase activity, acting on ester bonds"/>
    <property type="evidence" value="ECO:0007669"/>
    <property type="project" value="InterPro"/>
</dbReference>
<gene>
    <name evidence="1" type="ORF">FNJ47_25445</name>
</gene>
<protein>
    <submittedName>
        <fullName evidence="1">Uncharacterized protein</fullName>
    </submittedName>
</protein>
<name>A0A6P1BN95_9BRAD</name>
<evidence type="ECO:0000313" key="2">
    <source>
        <dbReference type="Proteomes" id="UP000468531"/>
    </source>
</evidence>
<evidence type="ECO:0000313" key="1">
    <source>
        <dbReference type="EMBL" id="NEU99081.1"/>
    </source>
</evidence>
<dbReference type="AlphaFoldDB" id="A0A6P1BN95"/>
<reference evidence="1 2" key="1">
    <citation type="journal article" date="2020" name="Arch. Microbiol.">
        <title>Bradyrhizobium uaiense sp. nov., a new highly efficient cowpea symbiont.</title>
        <authorList>
            <person name="Cabral Michel D."/>
            <person name="Azarias Guimaraes A."/>
            <person name="Martins da Costa E."/>
            <person name="Soares de Carvalho T."/>
            <person name="Balsanelli E."/>
            <person name="Willems A."/>
            <person name="Maltempi de Souza E."/>
            <person name="de Souza Moreira F.M."/>
        </authorList>
    </citation>
    <scope>NUCLEOTIDE SEQUENCE [LARGE SCALE GENOMIC DNA]</scope>
    <source>
        <strain evidence="1 2">UFLA 03-164</strain>
    </source>
</reference>
<comment type="caution">
    <text evidence="1">The sequence shown here is derived from an EMBL/GenBank/DDBJ whole genome shotgun (WGS) entry which is preliminary data.</text>
</comment>
<organism evidence="1 2">
    <name type="scientific">Bradyrhizobium uaiense</name>
    <dbReference type="NCBI Taxonomy" id="2594946"/>
    <lineage>
        <taxon>Bacteria</taxon>
        <taxon>Pseudomonadati</taxon>
        <taxon>Pseudomonadota</taxon>
        <taxon>Alphaproteobacteria</taxon>
        <taxon>Hyphomicrobiales</taxon>
        <taxon>Nitrobacteraceae</taxon>
        <taxon>Bradyrhizobium</taxon>
    </lineage>
</organism>
<sequence length="136" mass="14922">MLLLTAQQAKAWNADGHQIVGAIADAMLSANAKAKVASILGVDLRTAPWLDCLKSVPRQDDGTFRHVVEEAFEAPCTPFKDARDLMEPMSGAISCSAAIRCIARRTAEFDEEVGCHNTYHFDDISIRRHLNPARSL</sequence>